<evidence type="ECO:0000256" key="5">
    <source>
        <dbReference type="ARBA" id="ARBA00022679"/>
    </source>
</evidence>
<keyword evidence="13" id="KW-0325">Glycoprotein</keyword>
<comment type="pathway">
    <text evidence="2">Glycan metabolism; heparan sulfate biosynthesis.</text>
</comment>
<keyword evidence="11" id="KW-0472">Membrane</keyword>
<keyword evidence="7" id="KW-0378">Hydrolase</keyword>
<comment type="similarity">
    <text evidence="3">Belongs to the sulfotransferase 1 family. NDST subfamily.</text>
</comment>
<dbReference type="Pfam" id="PF00685">
    <property type="entry name" value="Sulfotransfer_1"/>
    <property type="match status" value="1"/>
</dbReference>
<keyword evidence="14" id="KW-0511">Multifunctional enzyme</keyword>
<dbReference type="InterPro" id="IPR056793">
    <property type="entry name" value="HSNSD_N"/>
</dbReference>
<dbReference type="InterPro" id="IPR027417">
    <property type="entry name" value="P-loop_NTPase"/>
</dbReference>
<sequence>MLGVLRLRRLVRQVPLQTSFIFLFLLSGRVADDLYVTSSRPLPFLSGGGGTLSSDGSLTDPVVLVFVESPYSQLGQEIVAILESARFRYQMEISPGKGDMPTLMDGQRGRFVLIVYENILKYVNMDTWNRDLLDRYCIEFGVGMIGFFKASENSLLSVQLKGFPLFLRSNLGLKDCTVNPKSPLLHVTRARQVLSGPLPGDDWTVFQSNHSTYEPVLLAKTRSAENTGLMHTSVVQDLGLHDGIQRVLFGHNLSFWLHKLVFVDALSFLTAKRLSLSLERFILVDIDDIFALVETQNELRRSIPDFTFNLGFSGKFFHAGTDEEDRGDDLLLSYVDEFWWFPHMWSHMQPHRFHNQSVLAEQMMLNRRFAEDHSIPTHLGYAVAPHHSGVYPVHIQLYEAWKRVWNIRVTSTEEYPHLKPARFRRGFIHRGIRVLPRQTCGLFTHTIFHKEYPGGPQELERIIDGGELFLTVLLNPISIFMTHLSNYGNDRLGLFTFKRLLNFLLTWTHLKLQTLPPLQLADKYFQMFPSDTEPLWQDPCEDKRHKDIWSKEKTCDRFPKLLLIGPQKTALKTALYLFLGMHPDLSSNYPSKETFEEIQFFSGHSYHRGIDWYMEYFPLPSNSSSDYYFEKSASYFDSDVAAVRAAALLPRAKIITVLSDPVHRAYACYQHQRAHADPVALKYSFHDVITASHNAPVKLQVLQKRCLAPGWYATHLSRWLRHYHHDQVCILVVDGQTLKTDPASVMEKTQTFLGLENRVDYRKILAFDPKKGFWCQLLDGGETKCLGKSKGQRYADMDIQSQVFLRSYYRDANIQLSKLLYKTAQVLPGWLREDLLNIR</sequence>
<feature type="domain" description="Heparan sulphate-N-deacetylase deacetylase" evidence="23">
    <location>
        <begin position="285"/>
        <end position="469"/>
    </location>
</feature>
<accession>A0A8C1Y7X5</accession>
<evidence type="ECO:0000256" key="8">
    <source>
        <dbReference type="ARBA" id="ARBA00022968"/>
    </source>
</evidence>
<evidence type="ECO:0000256" key="6">
    <source>
        <dbReference type="ARBA" id="ARBA00022692"/>
    </source>
</evidence>
<reference evidence="25" key="1">
    <citation type="submission" date="2025-08" db="UniProtKB">
        <authorList>
            <consortium name="Ensembl"/>
        </authorList>
    </citation>
    <scope>IDENTIFICATION</scope>
</reference>
<feature type="binding site" evidence="20">
    <location>
        <position position="774"/>
    </location>
    <ligand>
        <name>3'-phosphoadenylyl sulfate</name>
        <dbReference type="ChEBI" id="CHEBI:58339"/>
    </ligand>
</feature>
<feature type="domain" description="Sulfotransferase" evidence="22">
    <location>
        <begin position="560"/>
        <end position="778"/>
    </location>
</feature>
<evidence type="ECO:0000256" key="17">
    <source>
        <dbReference type="ARBA" id="ARBA00042929"/>
    </source>
</evidence>
<evidence type="ECO:0000256" key="12">
    <source>
        <dbReference type="ARBA" id="ARBA00023157"/>
    </source>
</evidence>
<dbReference type="AlphaFoldDB" id="A0A8C1Y7X5"/>
<evidence type="ECO:0000256" key="11">
    <source>
        <dbReference type="ARBA" id="ARBA00023136"/>
    </source>
</evidence>
<feature type="active site" description="For sulfotransferase activity" evidence="19">
    <location>
        <position position="568"/>
    </location>
</feature>
<dbReference type="Pfam" id="PF25119">
    <property type="entry name" value="HSNSD_N"/>
    <property type="match status" value="1"/>
</dbReference>
<dbReference type="InterPro" id="IPR037359">
    <property type="entry name" value="NST/OST"/>
</dbReference>
<dbReference type="Proteomes" id="UP000694700">
    <property type="component" value="Unplaced"/>
</dbReference>
<dbReference type="PANTHER" id="PTHR10605">
    <property type="entry name" value="HEPARAN SULFATE SULFOTRANSFERASE"/>
    <property type="match status" value="1"/>
</dbReference>
<evidence type="ECO:0000256" key="2">
    <source>
        <dbReference type="ARBA" id="ARBA00005093"/>
    </source>
</evidence>
<keyword evidence="8" id="KW-0735">Signal-anchor</keyword>
<evidence type="ECO:0000313" key="25">
    <source>
        <dbReference type="Ensembl" id="ENSCCRP00015092647.1"/>
    </source>
</evidence>
<dbReference type="GO" id="GO:0016787">
    <property type="term" value="F:hydrolase activity"/>
    <property type="evidence" value="ECO:0007669"/>
    <property type="project" value="UniProtKB-KW"/>
</dbReference>
<comment type="subcellular location">
    <subcellularLocation>
        <location evidence="15">Golgi apparatus</location>
        <location evidence="15">trans-Golgi network membrane</location>
        <topology evidence="15">Single-pass type II membrane protein</topology>
    </subcellularLocation>
</comment>
<dbReference type="Pfam" id="PF12062">
    <property type="entry name" value="HSNSD-CE"/>
    <property type="match status" value="1"/>
</dbReference>
<evidence type="ECO:0000256" key="13">
    <source>
        <dbReference type="ARBA" id="ARBA00023180"/>
    </source>
</evidence>
<evidence type="ECO:0000313" key="26">
    <source>
        <dbReference type="Proteomes" id="UP000694700"/>
    </source>
</evidence>
<evidence type="ECO:0000256" key="7">
    <source>
        <dbReference type="ARBA" id="ARBA00022801"/>
    </source>
</evidence>
<evidence type="ECO:0000256" key="10">
    <source>
        <dbReference type="ARBA" id="ARBA00023034"/>
    </source>
</evidence>
<dbReference type="UniPathway" id="UPA00756"/>
<evidence type="ECO:0000256" key="20">
    <source>
        <dbReference type="PIRSR" id="PIRSR637359-2"/>
    </source>
</evidence>
<dbReference type="InterPro" id="IPR000863">
    <property type="entry name" value="Sulfotransferase_dom"/>
</dbReference>
<dbReference type="GO" id="GO:0015016">
    <property type="term" value="F:heparan sulfate N-sulfotransferase activity"/>
    <property type="evidence" value="ECO:0007669"/>
    <property type="project" value="UniProtKB-EC"/>
</dbReference>
<name>A0A8C1Y7X5_CYPCA</name>
<evidence type="ECO:0000259" key="24">
    <source>
        <dbReference type="Pfam" id="PF25119"/>
    </source>
</evidence>
<protein>
    <recommendedName>
        <fullName evidence="16">Bifunctional heparan sulfate N-deacetylase/N-sulfotransferase 1</fullName>
        <ecNumber evidence="4">2.8.2.8</ecNumber>
    </recommendedName>
    <alternativeName>
        <fullName evidence="17">Glucosaminyl N-deacetylase/N-sulfotransferase 1</fullName>
    </alternativeName>
</protein>
<dbReference type="FunFam" id="3.40.50.300:FF:000176">
    <property type="entry name" value="bifunctional heparan sulfate N-deacetylase/N-sulfotransferase 1"/>
    <property type="match status" value="1"/>
</dbReference>
<dbReference type="Gene3D" id="3.40.50.300">
    <property type="entry name" value="P-loop containing nucleotide triphosphate hydrolases"/>
    <property type="match status" value="1"/>
</dbReference>
<proteinExistence type="inferred from homology"/>
<feature type="binding site" evidence="20">
    <location>
        <begin position="790"/>
        <end position="794"/>
    </location>
    <ligand>
        <name>3'-phosphoadenylyl sulfate</name>
        <dbReference type="ChEBI" id="CHEBI:58339"/>
    </ligand>
</feature>
<keyword evidence="12 21" id="KW-1015">Disulfide bond</keyword>
<keyword evidence="10" id="KW-0333">Golgi apparatus</keyword>
<dbReference type="GO" id="GO:0019213">
    <property type="term" value="F:deacetylase activity"/>
    <property type="evidence" value="ECO:0007669"/>
    <property type="project" value="UniProtKB-ARBA"/>
</dbReference>
<evidence type="ECO:0000256" key="4">
    <source>
        <dbReference type="ARBA" id="ARBA00012979"/>
    </source>
</evidence>
<dbReference type="UniPathway" id="UPA00862"/>
<dbReference type="GO" id="GO:0015012">
    <property type="term" value="P:heparan sulfate proteoglycan biosynthetic process"/>
    <property type="evidence" value="ECO:0007669"/>
    <property type="project" value="UniProtKB-UniPathway"/>
</dbReference>
<dbReference type="InterPro" id="IPR021930">
    <property type="entry name" value="Heparan_SO4_deacetylase_dom"/>
</dbReference>
<evidence type="ECO:0000256" key="3">
    <source>
        <dbReference type="ARBA" id="ARBA00010420"/>
    </source>
</evidence>
<dbReference type="GO" id="GO:0030210">
    <property type="term" value="P:heparin proteoglycan biosynthetic process"/>
    <property type="evidence" value="ECO:0007669"/>
    <property type="project" value="UniProtKB-UniPathway"/>
</dbReference>
<evidence type="ECO:0000256" key="21">
    <source>
        <dbReference type="PIRSR" id="PIRSR637359-3"/>
    </source>
</evidence>
<evidence type="ECO:0000259" key="22">
    <source>
        <dbReference type="Pfam" id="PF00685"/>
    </source>
</evidence>
<evidence type="ECO:0000256" key="14">
    <source>
        <dbReference type="ARBA" id="ARBA00023268"/>
    </source>
</evidence>
<feature type="disulfide bond" evidence="21">
    <location>
        <begin position="775"/>
        <end position="785"/>
    </location>
</feature>
<dbReference type="SUPFAM" id="SSF52540">
    <property type="entry name" value="P-loop containing nucleoside triphosphate hydrolases"/>
    <property type="match status" value="1"/>
</dbReference>
<keyword evidence="9" id="KW-1133">Transmembrane helix</keyword>
<keyword evidence="6" id="KW-0812">Transmembrane</keyword>
<evidence type="ECO:0000259" key="23">
    <source>
        <dbReference type="Pfam" id="PF12062"/>
    </source>
</evidence>
<evidence type="ECO:0000256" key="16">
    <source>
        <dbReference type="ARBA" id="ARBA00039538"/>
    </source>
</evidence>
<feature type="domain" description="Heparan sulfate-N-deacetylase N-terminal" evidence="24">
    <location>
        <begin position="59"/>
        <end position="269"/>
    </location>
</feature>
<dbReference type="Ensembl" id="ENSCCRT00015095617.1">
    <property type="protein sequence ID" value="ENSCCRP00015092647.1"/>
    <property type="gene ID" value="ENSCCRG00015037311.1"/>
</dbReference>
<keyword evidence="5" id="KW-0808">Transferase</keyword>
<organism evidence="25 26">
    <name type="scientific">Cyprinus carpio</name>
    <name type="common">Common carp</name>
    <dbReference type="NCBI Taxonomy" id="7962"/>
    <lineage>
        <taxon>Eukaryota</taxon>
        <taxon>Metazoa</taxon>
        <taxon>Chordata</taxon>
        <taxon>Craniata</taxon>
        <taxon>Vertebrata</taxon>
        <taxon>Euteleostomi</taxon>
        <taxon>Actinopterygii</taxon>
        <taxon>Neopterygii</taxon>
        <taxon>Teleostei</taxon>
        <taxon>Ostariophysi</taxon>
        <taxon>Cypriniformes</taxon>
        <taxon>Cyprinidae</taxon>
        <taxon>Cyprininae</taxon>
        <taxon>Cyprinus</taxon>
    </lineage>
</organism>
<evidence type="ECO:0000256" key="19">
    <source>
        <dbReference type="PIRSR" id="PIRSR637359-1"/>
    </source>
</evidence>
<dbReference type="PANTHER" id="PTHR10605:SF30">
    <property type="entry name" value="BIFUNCTIONAL HEPARAN SULFATE N-DEACETYLASE_N-SULFOTRANSFERASE 1"/>
    <property type="match status" value="1"/>
</dbReference>
<dbReference type="EC" id="2.8.2.8" evidence="4"/>
<evidence type="ECO:0000256" key="1">
    <source>
        <dbReference type="ARBA" id="ARBA00004841"/>
    </source>
</evidence>
<evidence type="ECO:0000256" key="15">
    <source>
        <dbReference type="ARBA" id="ARBA00037848"/>
    </source>
</evidence>
<dbReference type="GO" id="GO:0005794">
    <property type="term" value="C:Golgi apparatus"/>
    <property type="evidence" value="ECO:0007669"/>
    <property type="project" value="UniProtKB-SubCell"/>
</dbReference>
<comment type="pathway">
    <text evidence="1">Glycan metabolism; heparin biosynthesis.</text>
</comment>
<comment type="catalytic activity">
    <reaction evidence="18">
        <text>alpha-D-glucosaminyl-[heparan sulfate](n) + 3'-phosphoadenylyl sulfate = N-sulfo-alpha-D-glucosaminyl-[heparan sulfate](n) + adenosine 3',5'-bisphosphate + 2 H(+)</text>
        <dbReference type="Rhea" id="RHEA:21980"/>
        <dbReference type="Rhea" id="RHEA-COMP:9830"/>
        <dbReference type="Rhea" id="RHEA-COMP:14602"/>
        <dbReference type="ChEBI" id="CHEBI:15378"/>
        <dbReference type="ChEBI" id="CHEBI:58339"/>
        <dbReference type="ChEBI" id="CHEBI:58343"/>
        <dbReference type="ChEBI" id="CHEBI:58388"/>
        <dbReference type="ChEBI" id="CHEBI:140572"/>
        <dbReference type="EC" id="2.8.2.8"/>
    </reaction>
    <physiologicalReaction direction="left-to-right" evidence="18">
        <dbReference type="Rhea" id="RHEA:21981"/>
    </physiologicalReaction>
</comment>
<evidence type="ECO:0000256" key="9">
    <source>
        <dbReference type="ARBA" id="ARBA00022989"/>
    </source>
</evidence>
<evidence type="ECO:0000256" key="18">
    <source>
        <dbReference type="ARBA" id="ARBA00047710"/>
    </source>
</evidence>